<dbReference type="EMBL" id="CP002299">
    <property type="protein sequence ID" value="ADP80822.1"/>
    <property type="molecule type" value="Genomic_DNA"/>
</dbReference>
<keyword evidence="4" id="KW-1185">Reference proteome</keyword>
<sequence length="266" mass="27846">MGKLEGKVAIVTGGAGGIGTGTCRLLAREGAAVVVADIPQAKPSALAEELTQAGQRAIAVEVDISDEAQVEGMVRAALDAFGRLDGLHANAAATHLVARDGLLTELSRADLEEAFQVNVVGTWLCCKHAIPAMIETGGGSIVGTSSAAATHADTNKTAYGITKASVGQLMRTVATQFGKQGIRANTILPGLIMHHRVTRMGEDFKKIIRANVLTPEFGDADSIGSLVAYLFSDDARYLQGQEIRVDGGMFAHSVQFAWEQPESTSS</sequence>
<dbReference type="PANTHER" id="PTHR24321">
    <property type="entry name" value="DEHYDROGENASES, SHORT CHAIN"/>
    <property type="match status" value="1"/>
</dbReference>
<dbReference type="InterPro" id="IPR036291">
    <property type="entry name" value="NAD(P)-bd_dom_sf"/>
</dbReference>
<dbReference type="Pfam" id="PF13561">
    <property type="entry name" value="adh_short_C2"/>
    <property type="match status" value="1"/>
</dbReference>
<reference evidence="3 4" key="1">
    <citation type="submission" date="2010-10" db="EMBL/GenBank/DDBJ databases">
        <title>Complete sequence of Frankia sp. EuI1c.</title>
        <authorList>
            <consortium name="US DOE Joint Genome Institute"/>
            <person name="Lucas S."/>
            <person name="Copeland A."/>
            <person name="Lapidus A."/>
            <person name="Cheng J.-F."/>
            <person name="Bruce D."/>
            <person name="Goodwin L."/>
            <person name="Pitluck S."/>
            <person name="Chertkov O."/>
            <person name="Detter J.C."/>
            <person name="Han C."/>
            <person name="Tapia R."/>
            <person name="Land M."/>
            <person name="Hauser L."/>
            <person name="Jeffries C."/>
            <person name="Kyrpides N."/>
            <person name="Ivanova N."/>
            <person name="Mikhailova N."/>
            <person name="Beauchemin N."/>
            <person name="Sen A."/>
            <person name="Sur S.A."/>
            <person name="Gtari M."/>
            <person name="Wall L."/>
            <person name="Tisa L."/>
            <person name="Woyke T."/>
        </authorList>
    </citation>
    <scope>NUCLEOTIDE SEQUENCE [LARGE SCALE GENOMIC DNA]</scope>
    <source>
        <strain evidence="4">DSM 45817 / CECT 9037 / EuI1c</strain>
    </source>
</reference>
<name>E3J7R8_PSEI1</name>
<dbReference type="GO" id="GO:0016491">
    <property type="term" value="F:oxidoreductase activity"/>
    <property type="evidence" value="ECO:0007669"/>
    <property type="project" value="UniProtKB-KW"/>
</dbReference>
<dbReference type="SUPFAM" id="SSF51735">
    <property type="entry name" value="NAD(P)-binding Rossmann-fold domains"/>
    <property type="match status" value="1"/>
</dbReference>
<gene>
    <name evidence="3" type="ordered locus">FraEuI1c_2795</name>
</gene>
<protein>
    <submittedName>
        <fullName evidence="3">Short-chain dehydrogenase/reductase SDR</fullName>
    </submittedName>
</protein>
<dbReference type="InterPro" id="IPR002347">
    <property type="entry name" value="SDR_fam"/>
</dbReference>
<dbReference type="OrthoDB" id="3214459at2"/>
<dbReference type="InParanoid" id="E3J7R8"/>
<evidence type="ECO:0000313" key="4">
    <source>
        <dbReference type="Proteomes" id="UP000002484"/>
    </source>
</evidence>
<dbReference type="RefSeq" id="WP_013423940.1">
    <property type="nucleotide sequence ID" value="NC_014666.1"/>
</dbReference>
<dbReference type="STRING" id="298654.FraEuI1c_2795"/>
<evidence type="ECO:0000256" key="2">
    <source>
        <dbReference type="ARBA" id="ARBA00023002"/>
    </source>
</evidence>
<keyword evidence="2" id="KW-0560">Oxidoreductase</keyword>
<evidence type="ECO:0000256" key="1">
    <source>
        <dbReference type="ARBA" id="ARBA00006484"/>
    </source>
</evidence>
<proteinExistence type="inferred from homology"/>
<dbReference type="Proteomes" id="UP000002484">
    <property type="component" value="Chromosome"/>
</dbReference>
<dbReference type="Gene3D" id="3.40.50.720">
    <property type="entry name" value="NAD(P)-binding Rossmann-like Domain"/>
    <property type="match status" value="1"/>
</dbReference>
<evidence type="ECO:0000313" key="3">
    <source>
        <dbReference type="EMBL" id="ADP80822.1"/>
    </source>
</evidence>
<dbReference type="AlphaFoldDB" id="E3J7R8"/>
<accession>E3J7R8</accession>
<dbReference type="PROSITE" id="PS00061">
    <property type="entry name" value="ADH_SHORT"/>
    <property type="match status" value="1"/>
</dbReference>
<dbReference type="PANTHER" id="PTHR24321:SF14">
    <property type="entry name" value="SHORT-CHAIN TYPE DEHYDROGENASE_REDUCTASE BLR2146-RELATED"/>
    <property type="match status" value="1"/>
</dbReference>
<dbReference type="eggNOG" id="COG1028">
    <property type="taxonomic scope" value="Bacteria"/>
</dbReference>
<dbReference type="HOGENOM" id="CLU_010194_1_0_11"/>
<dbReference type="FunFam" id="3.40.50.720:FF:000084">
    <property type="entry name" value="Short-chain dehydrogenase reductase"/>
    <property type="match status" value="1"/>
</dbReference>
<dbReference type="PRINTS" id="PR00081">
    <property type="entry name" value="GDHRDH"/>
</dbReference>
<organism evidence="3 4">
    <name type="scientific">Pseudofrankia inefficax (strain DSM 45817 / CECT 9037 / DDB 130130 / EuI1c)</name>
    <name type="common">Frankia inefficax</name>
    <dbReference type="NCBI Taxonomy" id="298654"/>
    <lineage>
        <taxon>Bacteria</taxon>
        <taxon>Bacillati</taxon>
        <taxon>Actinomycetota</taxon>
        <taxon>Actinomycetes</taxon>
        <taxon>Frankiales</taxon>
        <taxon>Frankiaceae</taxon>
        <taxon>Pseudofrankia</taxon>
    </lineage>
</organism>
<dbReference type="KEGG" id="fri:FraEuI1c_2795"/>
<dbReference type="InterPro" id="IPR020904">
    <property type="entry name" value="Sc_DH/Rdtase_CS"/>
</dbReference>
<comment type="similarity">
    <text evidence="1">Belongs to the short-chain dehydrogenases/reductases (SDR) family.</text>
</comment>